<feature type="compositionally biased region" description="Low complexity" evidence="1">
    <location>
        <begin position="169"/>
        <end position="184"/>
    </location>
</feature>
<feature type="signal peptide" evidence="2">
    <location>
        <begin position="1"/>
        <end position="20"/>
    </location>
</feature>
<dbReference type="AlphaFoldDB" id="A0A5B2VM93"/>
<evidence type="ECO:0000313" key="4">
    <source>
        <dbReference type="EMBL" id="KAA2240085.1"/>
    </source>
</evidence>
<evidence type="ECO:0000313" key="5">
    <source>
        <dbReference type="Proteomes" id="UP000324611"/>
    </source>
</evidence>
<dbReference type="PROSITE" id="PS51782">
    <property type="entry name" value="LYSM"/>
    <property type="match status" value="2"/>
</dbReference>
<feature type="compositionally biased region" description="Pro residues" evidence="1">
    <location>
        <begin position="155"/>
        <end position="168"/>
    </location>
</feature>
<dbReference type="SMART" id="SM00257">
    <property type="entry name" value="LysM"/>
    <property type="match status" value="2"/>
</dbReference>
<dbReference type="InterPro" id="IPR018392">
    <property type="entry name" value="LysM"/>
</dbReference>
<keyword evidence="5" id="KW-1185">Reference proteome</keyword>
<dbReference type="InterPro" id="IPR036779">
    <property type="entry name" value="LysM_dom_sf"/>
</dbReference>
<dbReference type="PANTHER" id="PTHR33734">
    <property type="entry name" value="LYSM DOMAIN-CONTAINING GPI-ANCHORED PROTEIN 2"/>
    <property type="match status" value="1"/>
</dbReference>
<dbReference type="CDD" id="cd00118">
    <property type="entry name" value="LysM"/>
    <property type="match status" value="2"/>
</dbReference>
<accession>A0A5B2VM93</accession>
<dbReference type="PANTHER" id="PTHR33734:SF22">
    <property type="entry name" value="MEMBRANE-BOUND LYTIC MUREIN TRANSGLYCOSYLASE D"/>
    <property type="match status" value="1"/>
</dbReference>
<comment type="caution">
    <text evidence="4">The sequence shown here is derived from an EMBL/GenBank/DDBJ whole genome shotgun (WGS) entry which is preliminary data.</text>
</comment>
<feature type="chain" id="PRO_5023131887" evidence="2">
    <location>
        <begin position="21"/>
        <end position="325"/>
    </location>
</feature>
<dbReference type="Proteomes" id="UP000324611">
    <property type="component" value="Unassembled WGS sequence"/>
</dbReference>
<feature type="region of interest" description="Disordered" evidence="1">
    <location>
        <begin position="151"/>
        <end position="220"/>
    </location>
</feature>
<evidence type="ECO:0000256" key="2">
    <source>
        <dbReference type="SAM" id="SignalP"/>
    </source>
</evidence>
<dbReference type="RefSeq" id="WP_149841263.1">
    <property type="nucleotide sequence ID" value="NZ_VUOC01000004.1"/>
</dbReference>
<evidence type="ECO:0000259" key="3">
    <source>
        <dbReference type="PROSITE" id="PS51782"/>
    </source>
</evidence>
<feature type="domain" description="LysM" evidence="3">
    <location>
        <begin position="35"/>
        <end position="79"/>
    </location>
</feature>
<dbReference type="Gene3D" id="3.10.350.10">
    <property type="entry name" value="LysM domain"/>
    <property type="match status" value="2"/>
</dbReference>
<name>A0A5B2VM93_9BACT</name>
<gene>
    <name evidence="4" type="ORF">F0L74_28355</name>
</gene>
<dbReference type="EMBL" id="VUOC01000004">
    <property type="protein sequence ID" value="KAA2240085.1"/>
    <property type="molecule type" value="Genomic_DNA"/>
</dbReference>
<proteinExistence type="predicted"/>
<dbReference type="SUPFAM" id="SSF54106">
    <property type="entry name" value="LysM domain"/>
    <property type="match status" value="2"/>
</dbReference>
<feature type="domain" description="LysM" evidence="3">
    <location>
        <begin position="97"/>
        <end position="141"/>
    </location>
</feature>
<evidence type="ECO:0000256" key="1">
    <source>
        <dbReference type="SAM" id="MobiDB-lite"/>
    </source>
</evidence>
<protein>
    <submittedName>
        <fullName evidence="4">LysM peptidoglycan-binding domain-containing protein</fullName>
    </submittedName>
</protein>
<dbReference type="InterPro" id="IPR036908">
    <property type="entry name" value="RlpA-like_sf"/>
</dbReference>
<reference evidence="4 5" key="1">
    <citation type="submission" date="2019-09" db="EMBL/GenBank/DDBJ databases">
        <title>Chitinophaga ginsengihumi sp. nov., isolated from soil of ginseng rhizosphere.</title>
        <authorList>
            <person name="Lee J."/>
        </authorList>
    </citation>
    <scope>NUCLEOTIDE SEQUENCE [LARGE SCALE GENOMIC DNA]</scope>
    <source>
        <strain evidence="4 5">BN140078</strain>
    </source>
</reference>
<dbReference type="Pfam" id="PF01476">
    <property type="entry name" value="LysM"/>
    <property type="match status" value="2"/>
</dbReference>
<dbReference type="Gene3D" id="2.40.40.10">
    <property type="entry name" value="RlpA-like domain"/>
    <property type="match status" value="1"/>
</dbReference>
<keyword evidence="2" id="KW-0732">Signal</keyword>
<dbReference type="GO" id="GO:0008932">
    <property type="term" value="F:lytic endotransglycosylase activity"/>
    <property type="evidence" value="ECO:0007669"/>
    <property type="project" value="TreeGrafter"/>
</dbReference>
<organism evidence="4 5">
    <name type="scientific">Chitinophaga agrisoli</name>
    <dbReference type="NCBI Taxonomy" id="2607653"/>
    <lineage>
        <taxon>Bacteria</taxon>
        <taxon>Pseudomonadati</taxon>
        <taxon>Bacteroidota</taxon>
        <taxon>Chitinophagia</taxon>
        <taxon>Chitinophagales</taxon>
        <taxon>Chitinophagaceae</taxon>
        <taxon>Chitinophaga</taxon>
    </lineage>
</organism>
<sequence>MVRSLMIIAGMVLGAASAQAQDTLQVQGTAPDLYLMHTVKKGETFYSLSRAYSVPPKEIAAQNNLSFEGGLQLGKTVKIPLTKSNFAQGGEAAGHPVYHKVAEKETLYRISVNYNKVPLDNIRHWNNLNGDGVQKDSYLIVGWVKGNGSGATVAPPHPTPVAPPPASNPAPATQAPESTTVVKNTPPPATTPAAPVVTPAPPVEQPRKETTATAPVPPAPAGASFEQIYAQQTAGKKLSTEKGPGSWFKSNAGPGKYYALHNTAPRGTILKITNPLNGKSIYAKVLEAIPQMKQNAGLIVKLSDSAIDALGTNEAKFYCELTYEN</sequence>
<reference evidence="4 5" key="2">
    <citation type="submission" date="2019-09" db="EMBL/GenBank/DDBJ databases">
        <authorList>
            <person name="Jin C."/>
        </authorList>
    </citation>
    <scope>NUCLEOTIDE SEQUENCE [LARGE SCALE GENOMIC DNA]</scope>
    <source>
        <strain evidence="4 5">BN140078</strain>
    </source>
</reference>